<reference evidence="3 4" key="1">
    <citation type="submission" date="2014-02" db="EMBL/GenBank/DDBJ databases">
        <title>Draft genome sequence of Lysinibacillus sinduriensis JCM 15800.</title>
        <authorList>
            <person name="Zhang F."/>
            <person name="Wang G."/>
            <person name="Zhang L."/>
        </authorList>
    </citation>
    <scope>NUCLEOTIDE SEQUENCE [LARGE SCALE GENOMIC DNA]</scope>
    <source>
        <strain evidence="3 4">JCM 15800</strain>
    </source>
</reference>
<dbReference type="Proteomes" id="UP000030408">
    <property type="component" value="Unassembled WGS sequence"/>
</dbReference>
<dbReference type="SUPFAM" id="SSF53756">
    <property type="entry name" value="UDP-Glycosyltransferase/glycogen phosphorylase"/>
    <property type="match status" value="1"/>
</dbReference>
<feature type="domain" description="Glycosyl transferase family 1" evidence="1">
    <location>
        <begin position="175"/>
        <end position="331"/>
    </location>
</feature>
<gene>
    <name evidence="3" type="ORF">CD33_18500</name>
</gene>
<evidence type="ECO:0000313" key="4">
    <source>
        <dbReference type="Proteomes" id="UP000030408"/>
    </source>
</evidence>
<keyword evidence="4" id="KW-1185">Reference proteome</keyword>
<evidence type="ECO:0000259" key="1">
    <source>
        <dbReference type="Pfam" id="PF00534"/>
    </source>
</evidence>
<dbReference type="GO" id="GO:0016757">
    <property type="term" value="F:glycosyltransferase activity"/>
    <property type="evidence" value="ECO:0007669"/>
    <property type="project" value="InterPro"/>
</dbReference>
<dbReference type="Pfam" id="PF13439">
    <property type="entry name" value="Glyco_transf_4"/>
    <property type="match status" value="1"/>
</dbReference>
<dbReference type="InterPro" id="IPR028098">
    <property type="entry name" value="Glyco_trans_4-like_N"/>
</dbReference>
<name>A0A0A3HS12_9BACL</name>
<dbReference type="Gene3D" id="3.40.50.2000">
    <property type="entry name" value="Glycogen Phosphorylase B"/>
    <property type="match status" value="2"/>
</dbReference>
<dbReference type="STRING" id="1384057.CD33_18500"/>
<feature type="domain" description="Glycosyltransferase subfamily 4-like N-terminal" evidence="2">
    <location>
        <begin position="65"/>
        <end position="161"/>
    </location>
</feature>
<comment type="caution">
    <text evidence="3">The sequence shown here is derived from an EMBL/GenBank/DDBJ whole genome shotgun (WGS) entry which is preliminary data.</text>
</comment>
<organism evidence="3 4">
    <name type="scientific">Ureibacillus sinduriensis BLB-1 = JCM 15800</name>
    <dbReference type="NCBI Taxonomy" id="1384057"/>
    <lineage>
        <taxon>Bacteria</taxon>
        <taxon>Bacillati</taxon>
        <taxon>Bacillota</taxon>
        <taxon>Bacilli</taxon>
        <taxon>Bacillales</taxon>
        <taxon>Caryophanaceae</taxon>
        <taxon>Ureibacillus</taxon>
    </lineage>
</organism>
<sequence length="356" mass="40266">MGKKIKVCMVVQDPTVKGGIAAVVNGYRGSALEKDFDIKYIESYKDGNKFAKLMKAMCGYIHFAKNILVDRPKVLHIHSSFGASFYRKLPFIYMANWTGIPIINHCHGADFETFFLQAHERKKKLVKKAYNKCSLVIALSGEWKNRLSVIVPTEKIKVIENYSILSKVAVMERLKRESNQRVLFLGEIGKRKGCYDIPLIVEKVVQVLPKVKFIMAGTGEVDRIKSILKEKGIEKNVIFPGWVRDEEKDKLLRESDLFFLPSYHEGMPMSILEAMGYGLPIVSTNIGGIPNLVTSGQNGYICSPGDVNAFAERLVSLLKNEQELKSFGEESFHVVQNTYSLEKHIHKLSTLYNLIV</sequence>
<dbReference type="PANTHER" id="PTHR12526:SF630">
    <property type="entry name" value="GLYCOSYLTRANSFERASE"/>
    <property type="match status" value="1"/>
</dbReference>
<evidence type="ECO:0000313" key="3">
    <source>
        <dbReference type="EMBL" id="KGR73995.1"/>
    </source>
</evidence>
<dbReference type="EMBL" id="JPVO01000055">
    <property type="protein sequence ID" value="KGR73995.1"/>
    <property type="molecule type" value="Genomic_DNA"/>
</dbReference>
<protein>
    <recommendedName>
        <fullName evidence="5">Glycosyl transferase</fullName>
    </recommendedName>
</protein>
<evidence type="ECO:0008006" key="5">
    <source>
        <dbReference type="Google" id="ProtNLM"/>
    </source>
</evidence>
<accession>A0A0A3HS12</accession>
<evidence type="ECO:0000259" key="2">
    <source>
        <dbReference type="Pfam" id="PF13439"/>
    </source>
</evidence>
<dbReference type="PANTHER" id="PTHR12526">
    <property type="entry name" value="GLYCOSYLTRANSFERASE"/>
    <property type="match status" value="1"/>
</dbReference>
<dbReference type="AlphaFoldDB" id="A0A0A3HS12"/>
<dbReference type="RefSeq" id="WP_036203257.1">
    <property type="nucleotide sequence ID" value="NZ_AVCY01000001.1"/>
</dbReference>
<dbReference type="Pfam" id="PF00534">
    <property type="entry name" value="Glycos_transf_1"/>
    <property type="match status" value="1"/>
</dbReference>
<proteinExistence type="predicted"/>
<dbReference type="eggNOG" id="COG0438">
    <property type="taxonomic scope" value="Bacteria"/>
</dbReference>
<dbReference type="InterPro" id="IPR001296">
    <property type="entry name" value="Glyco_trans_1"/>
</dbReference>
<dbReference type="CDD" id="cd03801">
    <property type="entry name" value="GT4_PimA-like"/>
    <property type="match status" value="1"/>
</dbReference>